<dbReference type="InterPro" id="IPR036282">
    <property type="entry name" value="Glutathione-S-Trfase_C_sf"/>
</dbReference>
<accession>A0A4P6P353</accession>
<dbReference type="SFLD" id="SFLDS00019">
    <property type="entry name" value="Glutathione_Transferase_(cytos"/>
    <property type="match status" value="1"/>
</dbReference>
<sequence length="202" mass="22686">MYTLYHFPISCSNVVKIALELIDVEHQAVIVDLFQGEQQTPEFLRLNPLGKVPVLVEGDQVMTQGAAILIHLAQKYPAAKLMPELASPAGMTALQWFDFIASSLHGNFEKLFHPERIANEAETVKANAEELLVKQFTYIEDRLFESQFLAGEQPSLADYYFVVMLGWGQVLSFDLFARYPAFAKFKARLKAVSVGSQSLQDL</sequence>
<evidence type="ECO:0000259" key="3">
    <source>
        <dbReference type="PROSITE" id="PS50405"/>
    </source>
</evidence>
<gene>
    <name evidence="4" type="ORF">EMK97_08625</name>
</gene>
<dbReference type="PANTHER" id="PTHR44051">
    <property type="entry name" value="GLUTATHIONE S-TRANSFERASE-RELATED"/>
    <property type="match status" value="1"/>
</dbReference>
<dbReference type="InterPro" id="IPR004045">
    <property type="entry name" value="Glutathione_S-Trfase_N"/>
</dbReference>
<feature type="domain" description="GST N-terminal" evidence="2">
    <location>
        <begin position="1"/>
        <end position="80"/>
    </location>
</feature>
<dbReference type="SFLD" id="SFLDG01150">
    <property type="entry name" value="Main.1:_Beta-like"/>
    <property type="match status" value="1"/>
</dbReference>
<dbReference type="RefSeq" id="WP_130601274.1">
    <property type="nucleotide sequence ID" value="NZ_CP034759.1"/>
</dbReference>
<evidence type="ECO:0000259" key="2">
    <source>
        <dbReference type="PROSITE" id="PS50404"/>
    </source>
</evidence>
<dbReference type="Pfam" id="PF02798">
    <property type="entry name" value="GST_N"/>
    <property type="match status" value="1"/>
</dbReference>
<evidence type="ECO:0000313" key="4">
    <source>
        <dbReference type="EMBL" id="QBG35771.1"/>
    </source>
</evidence>
<keyword evidence="4" id="KW-0808">Transferase</keyword>
<dbReference type="KEGG" id="lsd:EMK97_08625"/>
<dbReference type="SUPFAM" id="SSF47616">
    <property type="entry name" value="GST C-terminal domain-like"/>
    <property type="match status" value="1"/>
</dbReference>
<dbReference type="Proteomes" id="UP000290244">
    <property type="component" value="Chromosome"/>
</dbReference>
<reference evidence="4 5" key="1">
    <citation type="submission" date="2018-12" db="EMBL/GenBank/DDBJ databases">
        <title>Complete genome of Litorilituus sediminis.</title>
        <authorList>
            <person name="Liu A."/>
            <person name="Rong J."/>
        </authorList>
    </citation>
    <scope>NUCLEOTIDE SEQUENCE [LARGE SCALE GENOMIC DNA]</scope>
    <source>
        <strain evidence="4 5">JCM 17549</strain>
    </source>
</reference>
<evidence type="ECO:0000256" key="1">
    <source>
        <dbReference type="RuleBase" id="RU003494"/>
    </source>
</evidence>
<dbReference type="Pfam" id="PF00043">
    <property type="entry name" value="GST_C"/>
    <property type="match status" value="1"/>
</dbReference>
<dbReference type="SUPFAM" id="SSF52833">
    <property type="entry name" value="Thioredoxin-like"/>
    <property type="match status" value="1"/>
</dbReference>
<dbReference type="InterPro" id="IPR004046">
    <property type="entry name" value="GST_C"/>
</dbReference>
<dbReference type="EMBL" id="CP034759">
    <property type="protein sequence ID" value="QBG35771.1"/>
    <property type="molecule type" value="Genomic_DNA"/>
</dbReference>
<dbReference type="CDD" id="cd03188">
    <property type="entry name" value="GST_C_Beta"/>
    <property type="match status" value="1"/>
</dbReference>
<feature type="domain" description="GST C-terminal" evidence="3">
    <location>
        <begin position="86"/>
        <end position="202"/>
    </location>
</feature>
<dbReference type="PROSITE" id="PS50404">
    <property type="entry name" value="GST_NTER"/>
    <property type="match status" value="1"/>
</dbReference>
<name>A0A4P6P353_9GAMM</name>
<evidence type="ECO:0000313" key="5">
    <source>
        <dbReference type="Proteomes" id="UP000290244"/>
    </source>
</evidence>
<dbReference type="InterPro" id="IPR036249">
    <property type="entry name" value="Thioredoxin-like_sf"/>
</dbReference>
<dbReference type="PANTHER" id="PTHR44051:SF8">
    <property type="entry name" value="GLUTATHIONE S-TRANSFERASE GSTA"/>
    <property type="match status" value="1"/>
</dbReference>
<dbReference type="SFLD" id="SFLDG00358">
    <property type="entry name" value="Main_(cytGST)"/>
    <property type="match status" value="1"/>
</dbReference>
<dbReference type="InterPro" id="IPR040079">
    <property type="entry name" value="Glutathione_S-Trfase"/>
</dbReference>
<keyword evidence="5" id="KW-1185">Reference proteome</keyword>
<dbReference type="PROSITE" id="PS50405">
    <property type="entry name" value="GST_CTER"/>
    <property type="match status" value="1"/>
</dbReference>
<organism evidence="4 5">
    <name type="scientific">Litorilituus sediminis</name>
    <dbReference type="NCBI Taxonomy" id="718192"/>
    <lineage>
        <taxon>Bacteria</taxon>
        <taxon>Pseudomonadati</taxon>
        <taxon>Pseudomonadota</taxon>
        <taxon>Gammaproteobacteria</taxon>
        <taxon>Alteromonadales</taxon>
        <taxon>Colwelliaceae</taxon>
        <taxon>Litorilituus</taxon>
    </lineage>
</organism>
<dbReference type="CDD" id="cd03057">
    <property type="entry name" value="GST_N_Beta"/>
    <property type="match status" value="1"/>
</dbReference>
<dbReference type="InterPro" id="IPR010987">
    <property type="entry name" value="Glutathione-S-Trfase_C-like"/>
</dbReference>
<comment type="similarity">
    <text evidence="1">Belongs to the GST superfamily.</text>
</comment>
<dbReference type="AlphaFoldDB" id="A0A4P6P353"/>
<dbReference type="OrthoDB" id="6258999at2"/>
<dbReference type="Gene3D" id="1.20.1050.10">
    <property type="match status" value="1"/>
</dbReference>
<dbReference type="Gene3D" id="3.40.30.10">
    <property type="entry name" value="Glutaredoxin"/>
    <property type="match status" value="1"/>
</dbReference>
<dbReference type="GO" id="GO:0016740">
    <property type="term" value="F:transferase activity"/>
    <property type="evidence" value="ECO:0007669"/>
    <property type="project" value="UniProtKB-KW"/>
</dbReference>
<proteinExistence type="inferred from homology"/>
<protein>
    <submittedName>
        <fullName evidence="4">Glutathione S-transferase family protein</fullName>
    </submittedName>
</protein>